<dbReference type="Proteomes" id="UP000305948">
    <property type="component" value="Unassembled WGS sequence"/>
</dbReference>
<evidence type="ECO:0000313" key="2">
    <source>
        <dbReference type="EMBL" id="TFK49737.1"/>
    </source>
</evidence>
<feature type="compositionally biased region" description="Basic and acidic residues" evidence="1">
    <location>
        <begin position="36"/>
        <end position="59"/>
    </location>
</feature>
<keyword evidence="3" id="KW-1185">Reference proteome</keyword>
<dbReference type="EMBL" id="ML213515">
    <property type="protein sequence ID" value="TFK49737.1"/>
    <property type="molecule type" value="Genomic_DNA"/>
</dbReference>
<organism evidence="2 3">
    <name type="scientific">Heliocybe sulcata</name>
    <dbReference type="NCBI Taxonomy" id="5364"/>
    <lineage>
        <taxon>Eukaryota</taxon>
        <taxon>Fungi</taxon>
        <taxon>Dikarya</taxon>
        <taxon>Basidiomycota</taxon>
        <taxon>Agaricomycotina</taxon>
        <taxon>Agaricomycetes</taxon>
        <taxon>Gloeophyllales</taxon>
        <taxon>Gloeophyllaceae</taxon>
        <taxon>Heliocybe</taxon>
    </lineage>
</organism>
<accession>A0A5C3MXI8</accession>
<feature type="compositionally biased region" description="Basic and acidic residues" evidence="1">
    <location>
        <begin position="220"/>
        <end position="231"/>
    </location>
</feature>
<feature type="compositionally biased region" description="Basic and acidic residues" evidence="1">
    <location>
        <begin position="9"/>
        <end position="18"/>
    </location>
</feature>
<gene>
    <name evidence="2" type="ORF">OE88DRAFT_1662369</name>
</gene>
<feature type="region of interest" description="Disordered" evidence="1">
    <location>
        <begin position="210"/>
        <end position="231"/>
    </location>
</feature>
<dbReference type="AlphaFoldDB" id="A0A5C3MXI8"/>
<dbReference type="OrthoDB" id="10585011at2759"/>
<reference evidence="2 3" key="1">
    <citation type="journal article" date="2019" name="Nat. Ecol. Evol.">
        <title>Megaphylogeny resolves global patterns of mushroom evolution.</title>
        <authorList>
            <person name="Varga T."/>
            <person name="Krizsan K."/>
            <person name="Foldi C."/>
            <person name="Dima B."/>
            <person name="Sanchez-Garcia M."/>
            <person name="Sanchez-Ramirez S."/>
            <person name="Szollosi G.J."/>
            <person name="Szarkandi J.G."/>
            <person name="Papp V."/>
            <person name="Albert L."/>
            <person name="Andreopoulos W."/>
            <person name="Angelini C."/>
            <person name="Antonin V."/>
            <person name="Barry K.W."/>
            <person name="Bougher N.L."/>
            <person name="Buchanan P."/>
            <person name="Buyck B."/>
            <person name="Bense V."/>
            <person name="Catcheside P."/>
            <person name="Chovatia M."/>
            <person name="Cooper J."/>
            <person name="Damon W."/>
            <person name="Desjardin D."/>
            <person name="Finy P."/>
            <person name="Geml J."/>
            <person name="Haridas S."/>
            <person name="Hughes K."/>
            <person name="Justo A."/>
            <person name="Karasinski D."/>
            <person name="Kautmanova I."/>
            <person name="Kiss B."/>
            <person name="Kocsube S."/>
            <person name="Kotiranta H."/>
            <person name="LaButti K.M."/>
            <person name="Lechner B.E."/>
            <person name="Liimatainen K."/>
            <person name="Lipzen A."/>
            <person name="Lukacs Z."/>
            <person name="Mihaltcheva S."/>
            <person name="Morgado L.N."/>
            <person name="Niskanen T."/>
            <person name="Noordeloos M.E."/>
            <person name="Ohm R.A."/>
            <person name="Ortiz-Santana B."/>
            <person name="Ovrebo C."/>
            <person name="Racz N."/>
            <person name="Riley R."/>
            <person name="Savchenko A."/>
            <person name="Shiryaev A."/>
            <person name="Soop K."/>
            <person name="Spirin V."/>
            <person name="Szebenyi C."/>
            <person name="Tomsovsky M."/>
            <person name="Tulloss R.E."/>
            <person name="Uehling J."/>
            <person name="Grigoriev I.V."/>
            <person name="Vagvolgyi C."/>
            <person name="Papp T."/>
            <person name="Martin F.M."/>
            <person name="Miettinen O."/>
            <person name="Hibbett D.S."/>
            <person name="Nagy L.G."/>
        </authorList>
    </citation>
    <scope>NUCLEOTIDE SEQUENCE [LARGE SCALE GENOMIC DNA]</scope>
    <source>
        <strain evidence="2 3">OMC1185</strain>
    </source>
</reference>
<name>A0A5C3MXI8_9AGAM</name>
<feature type="compositionally biased region" description="Polar residues" evidence="1">
    <location>
        <begin position="88"/>
        <end position="99"/>
    </location>
</feature>
<feature type="region of interest" description="Disordered" evidence="1">
    <location>
        <begin position="1"/>
        <end position="115"/>
    </location>
</feature>
<evidence type="ECO:0000313" key="3">
    <source>
        <dbReference type="Proteomes" id="UP000305948"/>
    </source>
</evidence>
<protein>
    <submittedName>
        <fullName evidence="2">Uncharacterized protein</fullName>
    </submittedName>
</protein>
<sequence>MTLVANPRASHDTPRDPEYSGAAGLQKPDPVNAGDNKSDALAEDTRPEMGRADGGRDEFLNAQGDPAASENPIRAEQCSVPPLPPTPASEQDPTRVNRSATHKRSASTLTYSRAHTPELRAQLKVLKREMETLRQERGQMDELQHEIVRLKTEQTQVDELQSEVRSLREDCSRMEMMQMEVERLRRNQDRMEFLQQEVERLREEQQEMLWELQNLPPPDYEDRRSDGESLC</sequence>
<evidence type="ECO:0000256" key="1">
    <source>
        <dbReference type="SAM" id="MobiDB-lite"/>
    </source>
</evidence>
<proteinExistence type="predicted"/>